<feature type="domain" description="3-hydroxyacyl-CoA dehydrogenase NAD binding" evidence="9">
    <location>
        <begin position="7"/>
        <end position="205"/>
    </location>
</feature>
<evidence type="ECO:0000256" key="1">
    <source>
        <dbReference type="ARBA" id="ARBA00005005"/>
    </source>
</evidence>
<keyword evidence="2" id="KW-0276">Fatty acid metabolism</keyword>
<evidence type="ECO:0000313" key="11">
    <source>
        <dbReference type="Proteomes" id="UP000185924"/>
    </source>
</evidence>
<dbReference type="SUPFAM" id="SSF51735">
    <property type="entry name" value="NAD(P)-binding Rossmann-fold domains"/>
    <property type="match status" value="1"/>
</dbReference>
<dbReference type="Pfam" id="PF00725">
    <property type="entry name" value="3HCDH"/>
    <property type="match status" value="1"/>
</dbReference>
<keyword evidence="11" id="KW-1185">Reference proteome</keyword>
<comment type="catalytic activity">
    <reaction evidence="7">
        <text>a (3S)-3-hydroxyacyl-CoA + NAD(+) = a 3-oxoacyl-CoA + NADH + H(+)</text>
        <dbReference type="Rhea" id="RHEA:22432"/>
        <dbReference type="ChEBI" id="CHEBI:15378"/>
        <dbReference type="ChEBI" id="CHEBI:57318"/>
        <dbReference type="ChEBI" id="CHEBI:57540"/>
        <dbReference type="ChEBI" id="CHEBI:57945"/>
        <dbReference type="ChEBI" id="CHEBI:90726"/>
        <dbReference type="EC" id="1.1.1.35"/>
    </reaction>
</comment>
<dbReference type="Gene3D" id="1.10.1040.50">
    <property type="match status" value="1"/>
</dbReference>
<dbReference type="GO" id="GO:0003857">
    <property type="term" value="F:(3S)-3-hydroxyacyl-CoA dehydrogenase (NAD+) activity"/>
    <property type="evidence" value="ECO:0007669"/>
    <property type="project" value="UniProtKB-EC"/>
</dbReference>
<evidence type="ECO:0000256" key="3">
    <source>
        <dbReference type="ARBA" id="ARBA00022963"/>
    </source>
</evidence>
<evidence type="ECO:0000256" key="7">
    <source>
        <dbReference type="ARBA" id="ARBA00049556"/>
    </source>
</evidence>
<dbReference type="Pfam" id="PF00378">
    <property type="entry name" value="ECH_1"/>
    <property type="match status" value="1"/>
</dbReference>
<reference evidence="11" key="1">
    <citation type="submission" date="2017-01" db="EMBL/GenBank/DDBJ databases">
        <authorList>
            <person name="Varghese N."/>
            <person name="Submissions S."/>
        </authorList>
    </citation>
    <scope>NUCLEOTIDE SEQUENCE [LARGE SCALE GENOMIC DNA]</scope>
    <source>
        <strain evidence="11">DM9</strain>
    </source>
</reference>
<dbReference type="InterPro" id="IPR029045">
    <property type="entry name" value="ClpP/crotonase-like_dom_sf"/>
</dbReference>
<evidence type="ECO:0000256" key="2">
    <source>
        <dbReference type="ARBA" id="ARBA00022832"/>
    </source>
</evidence>
<feature type="domain" description="3-hydroxyacyl-CoA dehydrogenase C-terminal" evidence="8">
    <location>
        <begin position="208"/>
        <end position="307"/>
    </location>
</feature>
<evidence type="ECO:0000256" key="5">
    <source>
        <dbReference type="ARBA" id="ARBA00023027"/>
    </source>
</evidence>
<dbReference type="GO" id="GO:0070403">
    <property type="term" value="F:NAD+ binding"/>
    <property type="evidence" value="ECO:0007669"/>
    <property type="project" value="InterPro"/>
</dbReference>
<evidence type="ECO:0000256" key="4">
    <source>
        <dbReference type="ARBA" id="ARBA00023002"/>
    </source>
</evidence>
<sequence length="800" mass="89217">MKRLIKKVAVLGSGVMGSRIACHFANIGVQVLLLDIVPRELTPDEEKKGLTLESKHVRNRIVNSALEAAIKSNPSPLYRKSDARLIQTGNFEDNMKDIASADWTIEVVVENLKIKHSVFEQVEKHRKPGTLITSNTSGIPIHMMLEGRSDDFKKHFCGTHFFNPPRYLKLLEIIPTPETDQDVVDFLMHYGDLYLGKTTVLAKDTPAFIANRVGIYAIMQGLQVMNKLGLNVDEVDRITGPIIGRPKSATFRTLDVVGLDTLANVANGLYQTGEKDESRELFKLPDYLQKMVENKWLGDKTGQGFYKKTKDAKGKTEILTLDLNTLEYGPKQRPKFQSLEILKPIEDLKKRVKTFSKQNDKAAQFFNESLYGLFQYVSNRIPEISDELYRIDDAMRAGFGWELGPFEYWDVIGAREGVQRMIEAGYQPAAWVEEMLNQGKESFYIVESGNRRYYDIQSKEYKAIPGVENFIILDNLRSNKVVWKNTGATLIDLGDGILNVEFHTKMNTIGGDVVQGLNKGIEIAEKEFRGMVVGSQAANFSAGANVGLIYMYALEQEYDEINFMIKQFQDTMMRMRYSAIPVVGAPHGLTLGGGCELNLHCDHVQAAAETYMGLVEFGVGLIPGGGGTKEMTLRAAEMYEEGDIEYNTLKNIYLNIGMAKVSTSAKEAFDLGFMRQGDAITLNINRQIADAKAQAIRLAEAGYTQPAKKTKIKVQGKGALGMFLTGASAMVSGGYISEHDQKISHKLAYVMCGGDLSAPTDVSEQYLLDLEREAFLSLTGERKTLERIQSILTTGKPLRN</sequence>
<keyword evidence="4" id="KW-0560">Oxidoreductase</keyword>
<dbReference type="SUPFAM" id="SSF48179">
    <property type="entry name" value="6-phosphogluconate dehydrogenase C-terminal domain-like"/>
    <property type="match status" value="2"/>
</dbReference>
<keyword evidence="6" id="KW-0443">Lipid metabolism</keyword>
<dbReference type="Gene3D" id="3.40.50.720">
    <property type="entry name" value="NAD(P)-binding Rossmann-like Domain"/>
    <property type="match status" value="1"/>
</dbReference>
<proteinExistence type="predicted"/>
<dbReference type="PANTHER" id="PTHR48075">
    <property type="entry name" value="3-HYDROXYACYL-COA DEHYDROGENASE FAMILY PROTEIN"/>
    <property type="match status" value="1"/>
</dbReference>
<dbReference type="PANTHER" id="PTHR48075:SF7">
    <property type="entry name" value="3-HYDROXYACYL-COA DEHYDROGENASE-RELATED"/>
    <property type="match status" value="1"/>
</dbReference>
<dbReference type="STRING" id="1077936.SAMN05421545_3875"/>
<dbReference type="RefSeq" id="WP_076423284.1">
    <property type="nucleotide sequence ID" value="NZ_FTNM01000007.1"/>
</dbReference>
<dbReference type="InterPro" id="IPR006108">
    <property type="entry name" value="3HC_DH_C"/>
</dbReference>
<protein>
    <submittedName>
        <fullName evidence="10">3-hydroxyacyl-CoA dehydrogenase</fullName>
    </submittedName>
</protein>
<dbReference type="InterPro" id="IPR006176">
    <property type="entry name" value="3-OHacyl-CoA_DH_NAD-bd"/>
</dbReference>
<dbReference type="InterPro" id="IPR008927">
    <property type="entry name" value="6-PGluconate_DH-like_C_sf"/>
</dbReference>
<dbReference type="EMBL" id="FTNM01000007">
    <property type="protein sequence ID" value="SIR48686.1"/>
    <property type="molecule type" value="Genomic_DNA"/>
</dbReference>
<dbReference type="AlphaFoldDB" id="A0A1N7BBL4"/>
<dbReference type="Proteomes" id="UP000185924">
    <property type="component" value="Unassembled WGS sequence"/>
</dbReference>
<dbReference type="CDD" id="cd06558">
    <property type="entry name" value="crotonase-like"/>
    <property type="match status" value="1"/>
</dbReference>
<dbReference type="InterPro" id="IPR036291">
    <property type="entry name" value="NAD(P)-bd_dom_sf"/>
</dbReference>
<organism evidence="10 11">
    <name type="scientific">Pontibacter lucknowensis</name>
    <dbReference type="NCBI Taxonomy" id="1077936"/>
    <lineage>
        <taxon>Bacteria</taxon>
        <taxon>Pseudomonadati</taxon>
        <taxon>Bacteroidota</taxon>
        <taxon>Cytophagia</taxon>
        <taxon>Cytophagales</taxon>
        <taxon>Hymenobacteraceae</taxon>
        <taxon>Pontibacter</taxon>
    </lineage>
</organism>
<gene>
    <name evidence="10" type="ORF">SAMN05421545_3875</name>
</gene>
<name>A0A1N7BBL4_9BACT</name>
<dbReference type="UniPathway" id="UPA00659"/>
<dbReference type="SUPFAM" id="SSF52096">
    <property type="entry name" value="ClpP/crotonase"/>
    <property type="match status" value="1"/>
</dbReference>
<evidence type="ECO:0000259" key="8">
    <source>
        <dbReference type="Pfam" id="PF00725"/>
    </source>
</evidence>
<comment type="pathway">
    <text evidence="1">Lipid metabolism; fatty acid beta-oxidation.</text>
</comment>
<dbReference type="Gene3D" id="3.90.226.10">
    <property type="entry name" value="2-enoyl-CoA Hydratase, Chain A, domain 1"/>
    <property type="match status" value="1"/>
</dbReference>
<dbReference type="GO" id="GO:0006635">
    <property type="term" value="P:fatty acid beta-oxidation"/>
    <property type="evidence" value="ECO:0007669"/>
    <property type="project" value="UniProtKB-UniPathway"/>
</dbReference>
<dbReference type="Pfam" id="PF02737">
    <property type="entry name" value="3HCDH_N"/>
    <property type="match status" value="1"/>
</dbReference>
<dbReference type="InterPro" id="IPR001753">
    <property type="entry name" value="Enoyl-CoA_hydra/iso"/>
</dbReference>
<evidence type="ECO:0000313" key="10">
    <source>
        <dbReference type="EMBL" id="SIR48686.1"/>
    </source>
</evidence>
<evidence type="ECO:0000256" key="6">
    <source>
        <dbReference type="ARBA" id="ARBA00023098"/>
    </source>
</evidence>
<accession>A0A1N7BBL4</accession>
<keyword evidence="3" id="KW-0442">Lipid degradation</keyword>
<keyword evidence="5" id="KW-0520">NAD</keyword>
<evidence type="ECO:0000259" key="9">
    <source>
        <dbReference type="Pfam" id="PF02737"/>
    </source>
</evidence>
<dbReference type="OrthoDB" id="9771883at2"/>